<dbReference type="Proteomes" id="UP001195483">
    <property type="component" value="Unassembled WGS sequence"/>
</dbReference>
<gene>
    <name evidence="1" type="ORF">CHS0354_010991</name>
</gene>
<dbReference type="EMBL" id="JAEAOA010000686">
    <property type="protein sequence ID" value="KAK3612278.1"/>
    <property type="molecule type" value="Genomic_DNA"/>
</dbReference>
<accession>A0AAE0TNK2</accession>
<feature type="non-terminal residue" evidence="1">
    <location>
        <position position="1"/>
    </location>
</feature>
<organism evidence="1 2">
    <name type="scientific">Potamilus streckersoni</name>
    <dbReference type="NCBI Taxonomy" id="2493646"/>
    <lineage>
        <taxon>Eukaryota</taxon>
        <taxon>Metazoa</taxon>
        <taxon>Spiralia</taxon>
        <taxon>Lophotrochozoa</taxon>
        <taxon>Mollusca</taxon>
        <taxon>Bivalvia</taxon>
        <taxon>Autobranchia</taxon>
        <taxon>Heteroconchia</taxon>
        <taxon>Palaeoheterodonta</taxon>
        <taxon>Unionida</taxon>
        <taxon>Unionoidea</taxon>
        <taxon>Unionidae</taxon>
        <taxon>Ambleminae</taxon>
        <taxon>Lampsilini</taxon>
        <taxon>Potamilus</taxon>
    </lineage>
</organism>
<evidence type="ECO:0000313" key="2">
    <source>
        <dbReference type="Proteomes" id="UP001195483"/>
    </source>
</evidence>
<reference evidence="1" key="3">
    <citation type="submission" date="2023-05" db="EMBL/GenBank/DDBJ databases">
        <authorList>
            <person name="Smith C.H."/>
        </authorList>
    </citation>
    <scope>NUCLEOTIDE SEQUENCE</scope>
    <source>
        <strain evidence="1">CHS0354</strain>
        <tissue evidence="1">Mantle</tissue>
    </source>
</reference>
<feature type="non-terminal residue" evidence="1">
    <location>
        <position position="69"/>
    </location>
</feature>
<evidence type="ECO:0000313" key="1">
    <source>
        <dbReference type="EMBL" id="KAK3612278.1"/>
    </source>
</evidence>
<keyword evidence="2" id="KW-1185">Reference proteome</keyword>
<reference evidence="1" key="2">
    <citation type="journal article" date="2021" name="Genome Biol. Evol.">
        <title>Developing a high-quality reference genome for a parasitic bivalve with doubly uniparental inheritance (Bivalvia: Unionida).</title>
        <authorList>
            <person name="Smith C.H."/>
        </authorList>
    </citation>
    <scope>NUCLEOTIDE SEQUENCE</scope>
    <source>
        <strain evidence="1">CHS0354</strain>
        <tissue evidence="1">Mantle</tissue>
    </source>
</reference>
<dbReference type="AlphaFoldDB" id="A0AAE0TNK2"/>
<comment type="caution">
    <text evidence="1">The sequence shown here is derived from an EMBL/GenBank/DDBJ whole genome shotgun (WGS) entry which is preliminary data.</text>
</comment>
<reference evidence="1" key="1">
    <citation type="journal article" date="2021" name="Genome Biol. Evol.">
        <title>A High-Quality Reference Genome for a Parasitic Bivalve with Doubly Uniparental Inheritance (Bivalvia: Unionida).</title>
        <authorList>
            <person name="Smith C.H."/>
        </authorList>
    </citation>
    <scope>NUCLEOTIDE SEQUENCE</scope>
    <source>
        <strain evidence="1">CHS0354</strain>
    </source>
</reference>
<sequence length="69" mass="7518">GKSGPSITKRAGRTGLQQFASDLENGQYGLRSAVRPDCFSDKCVTFLVPVTSDIALLYSQQIGFEKHLI</sequence>
<name>A0AAE0TNK2_9BIVA</name>
<protein>
    <submittedName>
        <fullName evidence="1">Uncharacterized protein</fullName>
    </submittedName>
</protein>
<proteinExistence type="predicted"/>